<name>A0A4R3K3Z0_9FIRM</name>
<organism evidence="1 2">
    <name type="scientific">Pectinatus cerevisiiphilus</name>
    <dbReference type="NCBI Taxonomy" id="86956"/>
    <lineage>
        <taxon>Bacteria</taxon>
        <taxon>Bacillati</taxon>
        <taxon>Bacillota</taxon>
        <taxon>Negativicutes</taxon>
        <taxon>Selenomonadales</taxon>
        <taxon>Selenomonadaceae</taxon>
        <taxon>Pectinatus</taxon>
    </lineage>
</organism>
<sequence>MKYVGQFLADAVWDLQKQKCKFTVDYTIPPDKGYFKVDTDALYVVREKYDKDGVLQLIAAAKMRREV</sequence>
<dbReference type="EMBL" id="SMAA01000016">
    <property type="protein sequence ID" value="TCS77385.1"/>
    <property type="molecule type" value="Genomic_DNA"/>
</dbReference>
<dbReference type="OrthoDB" id="1669730at2"/>
<protein>
    <submittedName>
        <fullName evidence="1">Uncharacterized protein</fullName>
    </submittedName>
</protein>
<comment type="caution">
    <text evidence="1">The sequence shown here is derived from an EMBL/GenBank/DDBJ whole genome shotgun (WGS) entry which is preliminary data.</text>
</comment>
<evidence type="ECO:0000313" key="2">
    <source>
        <dbReference type="Proteomes" id="UP000295188"/>
    </source>
</evidence>
<keyword evidence="2" id="KW-1185">Reference proteome</keyword>
<dbReference type="RefSeq" id="WP_132550954.1">
    <property type="nucleotide sequence ID" value="NZ_SMAA01000016.1"/>
</dbReference>
<dbReference type="AlphaFoldDB" id="A0A4R3K3Z0"/>
<evidence type="ECO:0000313" key="1">
    <source>
        <dbReference type="EMBL" id="TCS77385.1"/>
    </source>
</evidence>
<proteinExistence type="predicted"/>
<accession>A0A4R3K3Z0</accession>
<reference evidence="1 2" key="1">
    <citation type="submission" date="2019-03" db="EMBL/GenBank/DDBJ databases">
        <title>Genomic Encyclopedia of Type Strains, Phase IV (KMG-IV): sequencing the most valuable type-strain genomes for metagenomic binning, comparative biology and taxonomic classification.</title>
        <authorList>
            <person name="Goeker M."/>
        </authorList>
    </citation>
    <scope>NUCLEOTIDE SEQUENCE [LARGE SCALE GENOMIC DNA]</scope>
    <source>
        <strain evidence="1 2">DSM 20467</strain>
    </source>
</reference>
<dbReference type="Proteomes" id="UP000295188">
    <property type="component" value="Unassembled WGS sequence"/>
</dbReference>
<gene>
    <name evidence="1" type="ORF">EDC37_11650</name>
</gene>